<accession>A0AAD8N6B5</accession>
<gene>
    <name evidence="2" type="ORF">POM88_007530</name>
</gene>
<feature type="compositionally biased region" description="Basic residues" evidence="1">
    <location>
        <begin position="794"/>
        <end position="803"/>
    </location>
</feature>
<dbReference type="EMBL" id="JAUIZM010000002">
    <property type="protein sequence ID" value="KAK1397667.1"/>
    <property type="molecule type" value="Genomic_DNA"/>
</dbReference>
<dbReference type="AlphaFoldDB" id="A0AAD8N6B5"/>
<reference evidence="2" key="1">
    <citation type="submission" date="2023-02" db="EMBL/GenBank/DDBJ databases">
        <title>Genome of toxic invasive species Heracleum sosnowskyi carries increased number of genes despite the absence of recent whole-genome duplications.</title>
        <authorList>
            <person name="Schelkunov M."/>
            <person name="Shtratnikova V."/>
            <person name="Makarenko M."/>
            <person name="Klepikova A."/>
            <person name="Omelchenko D."/>
            <person name="Novikova G."/>
            <person name="Obukhova E."/>
            <person name="Bogdanov V."/>
            <person name="Penin A."/>
            <person name="Logacheva M."/>
        </authorList>
    </citation>
    <scope>NUCLEOTIDE SEQUENCE</scope>
    <source>
        <strain evidence="2">Hsosn_3</strain>
        <tissue evidence="2">Leaf</tissue>
    </source>
</reference>
<proteinExistence type="predicted"/>
<feature type="region of interest" description="Disordered" evidence="1">
    <location>
        <begin position="793"/>
        <end position="870"/>
    </location>
</feature>
<protein>
    <submittedName>
        <fullName evidence="2">Uncharacterized protein</fullName>
    </submittedName>
</protein>
<evidence type="ECO:0000313" key="3">
    <source>
        <dbReference type="Proteomes" id="UP001237642"/>
    </source>
</evidence>
<feature type="compositionally biased region" description="Polar residues" evidence="1">
    <location>
        <begin position="534"/>
        <end position="544"/>
    </location>
</feature>
<feature type="compositionally biased region" description="Low complexity" evidence="1">
    <location>
        <begin position="270"/>
        <end position="283"/>
    </location>
</feature>
<feature type="compositionally biased region" description="Basic and acidic residues" evidence="1">
    <location>
        <begin position="835"/>
        <end position="847"/>
    </location>
</feature>
<feature type="region of interest" description="Disordered" evidence="1">
    <location>
        <begin position="269"/>
        <end position="304"/>
    </location>
</feature>
<sequence length="1198" mass="133914">MGSTAFVSSGLEFVPNNYAAPLLNKNAPKAFHLMQNFFAQSPIGRARVELERLSGFQIKSFWESGIYDDGGDSGTPSILFEFQETEYVITPGTVRAAMGFGEHTAYTIAVGDAELLRMMREIGYGGSLDKIGQLKRPFLRKEWSFFFDCITRTFGKKCTNWDAIPTDSLQIGYSLLYGNNFDFGRLVLSNVEEKMTENRGVVYFARFCQLLFSACVSGVDIIDADVILCFKLHKRIFSDLVNKDVKKGHVVESNTGLLNLQKTVKPATEVGVSKSSVPKSVGPSKKRRAKRPRSDDEEDTETLHQRRRRLVADYLFDELDTEAVPEAEQNEAPDVVTQEADVNIEVTQNDAVEATVPTEDRVNVDELVEDNDAVNVRADAAHADVDNFVDPLDMNFEAHPTATFEELGSVGDTEDVAVDQPTVVMDESLATHTEIISVTHQVLETGEEVDQATRTVSSEKILDAATEKVVEVTAEIVVETIVVNAENEVDAQDNINSEKLANADVPETFAENIPASSNAESSAKSDDHADSSSQRLSAQQNQKNIQHATELHFQNMYFSKWSDKDCIFTNQRAADFVTKSAGLIANPELLTHLKATIVQVKSLHNHFDETQKEVTGLRNDVTARELHLKHEKISLSREQDAMKTRLSKIEENQTVLSAKIDSIATSLELLTSVLIPDDVKKGERVSKDKCKRTQTLRQRDDATDGGSKEAEKRSKIIQEQGRLRLNSAKLTNSGAQSSSRLKSLVISANPITDEEIAAKMFLEEHGGEATVEDMDAEMQILAEEHKKKVEAGTYKKKAAKAPRRKEQGISIKENVNSQQSLQYSRRPVGASTDKGTGKLIEEPELSKKAHSTSDMAQVESRPNQSTTDVAQVDNSAKVVTTSNTAQVVQTQLISPQLQGTFRKPTRDETLNPGNVNFLQTRSVLGKESYDKSGLGSHREKRINNSPLDHTSLEEPGVGVTQESLDKLESVQMIYHKGIKKEFLLYFMADGRVYRVGEADIHLKLWEELEYVLYLLKVKNQSTHNAAQVLRERMMKSKVLLGAIISSAYIPKYRDAHGKLVEMKRNSARFRTALGIRVLEFNLESDKSFFIRLGNEMNKNSIYSLRAAIYQTGERDSELKEMKEIMTAELERAERRLLTDYLRTLPDIEELKYLSEFTLEASQSLLKSDGVRVYLAVGAYLKILEAIYLEDGKKQDILR</sequence>
<keyword evidence="3" id="KW-1185">Reference proteome</keyword>
<feature type="compositionally biased region" description="Polar residues" evidence="1">
    <location>
        <begin position="852"/>
        <end position="870"/>
    </location>
</feature>
<feature type="region of interest" description="Disordered" evidence="1">
    <location>
        <begin position="513"/>
        <end position="544"/>
    </location>
</feature>
<feature type="region of interest" description="Disordered" evidence="1">
    <location>
        <begin position="928"/>
        <end position="956"/>
    </location>
</feature>
<evidence type="ECO:0000313" key="2">
    <source>
        <dbReference type="EMBL" id="KAK1397667.1"/>
    </source>
</evidence>
<feature type="region of interest" description="Disordered" evidence="1">
    <location>
        <begin position="684"/>
        <end position="713"/>
    </location>
</feature>
<organism evidence="2 3">
    <name type="scientific">Heracleum sosnowskyi</name>
    <dbReference type="NCBI Taxonomy" id="360622"/>
    <lineage>
        <taxon>Eukaryota</taxon>
        <taxon>Viridiplantae</taxon>
        <taxon>Streptophyta</taxon>
        <taxon>Embryophyta</taxon>
        <taxon>Tracheophyta</taxon>
        <taxon>Spermatophyta</taxon>
        <taxon>Magnoliopsida</taxon>
        <taxon>eudicotyledons</taxon>
        <taxon>Gunneridae</taxon>
        <taxon>Pentapetalae</taxon>
        <taxon>asterids</taxon>
        <taxon>campanulids</taxon>
        <taxon>Apiales</taxon>
        <taxon>Apiaceae</taxon>
        <taxon>Apioideae</taxon>
        <taxon>apioid superclade</taxon>
        <taxon>Tordylieae</taxon>
        <taxon>Tordyliinae</taxon>
        <taxon>Heracleum</taxon>
    </lineage>
</organism>
<name>A0AAD8N6B5_9APIA</name>
<comment type="caution">
    <text evidence="2">The sequence shown here is derived from an EMBL/GenBank/DDBJ whole genome shotgun (WGS) entry which is preliminary data.</text>
</comment>
<evidence type="ECO:0000256" key="1">
    <source>
        <dbReference type="SAM" id="MobiDB-lite"/>
    </source>
</evidence>
<feature type="compositionally biased region" description="Polar residues" evidence="1">
    <location>
        <begin position="813"/>
        <end position="823"/>
    </location>
</feature>
<dbReference type="Proteomes" id="UP001237642">
    <property type="component" value="Unassembled WGS sequence"/>
</dbReference>
<feature type="compositionally biased region" description="Basic and acidic residues" evidence="1">
    <location>
        <begin position="697"/>
        <end position="713"/>
    </location>
</feature>
<reference evidence="2" key="2">
    <citation type="submission" date="2023-05" db="EMBL/GenBank/DDBJ databases">
        <authorList>
            <person name="Schelkunov M.I."/>
        </authorList>
    </citation>
    <scope>NUCLEOTIDE SEQUENCE</scope>
    <source>
        <strain evidence="2">Hsosn_3</strain>
        <tissue evidence="2">Leaf</tissue>
    </source>
</reference>